<dbReference type="Proteomes" id="UP000286100">
    <property type="component" value="Unassembled WGS sequence"/>
</dbReference>
<keyword evidence="2" id="KW-0677">Repeat</keyword>
<feature type="binding site" evidence="4">
    <location>
        <position position="100"/>
    </location>
    <ligand>
        <name>substrate</name>
    </ligand>
</feature>
<dbReference type="InterPro" id="IPR013658">
    <property type="entry name" value="SGL"/>
</dbReference>
<dbReference type="PANTHER" id="PTHR10907:SF47">
    <property type="entry name" value="REGUCALCIN"/>
    <property type="match status" value="1"/>
</dbReference>
<comment type="caution">
    <text evidence="7">The sequence shown here is derived from an EMBL/GenBank/DDBJ whole genome shotgun (WGS) entry which is preliminary data.</text>
</comment>
<comment type="cofactor">
    <cofactor evidence="4">
        <name>Zn(2+)</name>
        <dbReference type="ChEBI" id="CHEBI:29105"/>
    </cofactor>
    <text evidence="4">Binds 1 divalent metal cation per subunit.</text>
</comment>
<protein>
    <submittedName>
        <fullName evidence="7">SMP-30/gluconolactonase/LRE family protein</fullName>
    </submittedName>
</protein>
<name>A0A418WSC8_9SPHN</name>
<evidence type="ECO:0000313" key="7">
    <source>
        <dbReference type="EMBL" id="RJF94141.1"/>
    </source>
</evidence>
<sequence>MAEWTIVARDVRDQLGEGALWSERDNAVYWVDILGPALNRLELSTGAVTRWPMSEPLGWVVERIGGGFIGGFKSGFAEIDLAPFAIRPIGDPEPEFPGNRMNDGKADAHGCIWCGTMDMAEEQDSGSLYRFDPDRRWTRLDSGYRVPNGPAFSDCGRWLYHADTGRRVIYRFARSKDGAIVDRQPFIHFAEADGCPDGMTVDAEGHLWVAHWGGGRISRFTPDGALGRSIALPARQVTNITFAGADLDRMFVTSAATGLTEGPHDGALFEVDCGIRGLPTHYFGG</sequence>
<dbReference type="InterPro" id="IPR011042">
    <property type="entry name" value="6-blade_b-propeller_TolB-like"/>
</dbReference>
<dbReference type="InterPro" id="IPR001258">
    <property type="entry name" value="NHL_repeat"/>
</dbReference>
<dbReference type="Pfam" id="PF08450">
    <property type="entry name" value="SGL"/>
    <property type="match status" value="1"/>
</dbReference>
<dbReference type="GO" id="GO:0019853">
    <property type="term" value="P:L-ascorbic acid biosynthetic process"/>
    <property type="evidence" value="ECO:0007669"/>
    <property type="project" value="TreeGrafter"/>
</dbReference>
<feature type="binding site" evidence="4">
    <location>
        <position position="197"/>
    </location>
    <ligand>
        <name>a divalent metal cation</name>
        <dbReference type="ChEBI" id="CHEBI:60240"/>
    </ligand>
</feature>
<feature type="binding site" evidence="4">
    <location>
        <position position="102"/>
    </location>
    <ligand>
        <name>substrate</name>
    </ligand>
</feature>
<dbReference type="GO" id="GO:0004341">
    <property type="term" value="F:gluconolactonase activity"/>
    <property type="evidence" value="ECO:0007669"/>
    <property type="project" value="TreeGrafter"/>
</dbReference>
<feature type="repeat" description="NHL" evidence="5">
    <location>
        <begin position="195"/>
        <end position="223"/>
    </location>
</feature>
<dbReference type="PANTHER" id="PTHR10907">
    <property type="entry name" value="REGUCALCIN"/>
    <property type="match status" value="1"/>
</dbReference>
<accession>A0A418WSC8</accession>
<proteinExistence type="inferred from homology"/>
<keyword evidence="4" id="KW-0479">Metal-binding</keyword>
<feature type="binding site" evidence="4">
    <location>
        <position position="148"/>
    </location>
    <ligand>
        <name>a divalent metal cation</name>
        <dbReference type="ChEBI" id="CHEBI:60240"/>
    </ligand>
</feature>
<dbReference type="InterPro" id="IPR005511">
    <property type="entry name" value="SMP-30"/>
</dbReference>
<evidence type="ECO:0000256" key="3">
    <source>
        <dbReference type="PIRSR" id="PIRSR605511-1"/>
    </source>
</evidence>
<dbReference type="RefSeq" id="WP_119760855.1">
    <property type="nucleotide sequence ID" value="NZ_QYUM01000002.1"/>
</dbReference>
<keyword evidence="4" id="KW-0862">Zinc</keyword>
<evidence type="ECO:0000313" key="8">
    <source>
        <dbReference type="Proteomes" id="UP000286100"/>
    </source>
</evidence>
<comment type="similarity">
    <text evidence="1">Belongs to the SMP-30/CGR1 family.</text>
</comment>
<organism evidence="7 8">
    <name type="scientific">Sphingomonas cavernae</name>
    <dbReference type="NCBI Taxonomy" id="2320861"/>
    <lineage>
        <taxon>Bacteria</taxon>
        <taxon>Pseudomonadati</taxon>
        <taxon>Pseudomonadota</taxon>
        <taxon>Alphaproteobacteria</taxon>
        <taxon>Sphingomonadales</taxon>
        <taxon>Sphingomonadaceae</taxon>
        <taxon>Sphingomonas</taxon>
    </lineage>
</organism>
<evidence type="ECO:0000259" key="6">
    <source>
        <dbReference type="Pfam" id="PF08450"/>
    </source>
</evidence>
<gene>
    <name evidence="7" type="ORF">D3876_00820</name>
</gene>
<dbReference type="Gene3D" id="2.120.10.30">
    <property type="entry name" value="TolB, C-terminal domain"/>
    <property type="match status" value="1"/>
</dbReference>
<feature type="active site" description="Proton donor/acceptor" evidence="3">
    <location>
        <position position="197"/>
    </location>
</feature>
<dbReference type="PROSITE" id="PS51125">
    <property type="entry name" value="NHL"/>
    <property type="match status" value="1"/>
</dbReference>
<dbReference type="OrthoDB" id="2633250at2"/>
<evidence type="ECO:0000256" key="2">
    <source>
        <dbReference type="ARBA" id="ARBA00022737"/>
    </source>
</evidence>
<dbReference type="AlphaFoldDB" id="A0A418WSC8"/>
<reference evidence="7 8" key="1">
    <citation type="submission" date="2018-09" db="EMBL/GenBank/DDBJ databases">
        <authorList>
            <person name="Zhu H."/>
        </authorList>
    </citation>
    <scope>NUCLEOTIDE SEQUENCE [LARGE SCALE GENOMIC DNA]</scope>
    <source>
        <strain evidence="7 8">K2R01-6</strain>
    </source>
</reference>
<evidence type="ECO:0000256" key="1">
    <source>
        <dbReference type="ARBA" id="ARBA00008853"/>
    </source>
</evidence>
<feature type="binding site" evidence="4">
    <location>
        <position position="17"/>
    </location>
    <ligand>
        <name>a divalent metal cation</name>
        <dbReference type="ChEBI" id="CHEBI:60240"/>
    </ligand>
</feature>
<evidence type="ECO:0000256" key="4">
    <source>
        <dbReference type="PIRSR" id="PIRSR605511-2"/>
    </source>
</evidence>
<dbReference type="SUPFAM" id="SSF63829">
    <property type="entry name" value="Calcium-dependent phosphotriesterase"/>
    <property type="match status" value="1"/>
</dbReference>
<dbReference type="PRINTS" id="PR01790">
    <property type="entry name" value="SMP30FAMILY"/>
</dbReference>
<evidence type="ECO:0000256" key="5">
    <source>
        <dbReference type="PROSITE-ProRule" id="PRU00504"/>
    </source>
</evidence>
<feature type="domain" description="SMP-30/Gluconolactonase/LRE-like region" evidence="6">
    <location>
        <begin position="15"/>
        <end position="255"/>
    </location>
</feature>
<dbReference type="GO" id="GO:0005509">
    <property type="term" value="F:calcium ion binding"/>
    <property type="evidence" value="ECO:0007669"/>
    <property type="project" value="TreeGrafter"/>
</dbReference>
<keyword evidence="8" id="KW-1185">Reference proteome</keyword>
<dbReference type="EMBL" id="QYUM01000002">
    <property type="protein sequence ID" value="RJF94141.1"/>
    <property type="molecule type" value="Genomic_DNA"/>
</dbReference>